<dbReference type="Gene3D" id="1.10.357.10">
    <property type="entry name" value="Tetracycline Repressor, domain 2"/>
    <property type="match status" value="1"/>
</dbReference>
<reference evidence="6 7" key="1">
    <citation type="submission" date="2016-10" db="EMBL/GenBank/DDBJ databases">
        <title>The Draft Genome Sequence of Actinokineospora bangkokensis 44EHWT reveals the biosynthetic pathway of antifungal compounds Thailandins with unusual extender unit butylmalonyl-CoA.</title>
        <authorList>
            <person name="Greule A."/>
            <person name="Intra B."/>
            <person name="Flemming S."/>
            <person name="Rommel M.G."/>
            <person name="Panbangred W."/>
            <person name="Bechthold A."/>
        </authorList>
    </citation>
    <scope>NUCLEOTIDE SEQUENCE [LARGE SCALE GENOMIC DNA]</scope>
    <source>
        <strain evidence="6 7">44EHW</strain>
    </source>
</reference>
<keyword evidence="1" id="KW-0805">Transcription regulation</keyword>
<keyword evidence="2 4" id="KW-0238">DNA-binding</keyword>
<evidence type="ECO:0000313" key="7">
    <source>
        <dbReference type="Proteomes" id="UP000186040"/>
    </source>
</evidence>
<evidence type="ECO:0000256" key="3">
    <source>
        <dbReference type="ARBA" id="ARBA00023163"/>
    </source>
</evidence>
<dbReference type="AlphaFoldDB" id="A0A1Q9LC62"/>
<dbReference type="SUPFAM" id="SSF46689">
    <property type="entry name" value="Homeodomain-like"/>
    <property type="match status" value="1"/>
</dbReference>
<protein>
    <submittedName>
        <fullName evidence="6">TetR family transcriptional regulator</fullName>
    </submittedName>
</protein>
<evidence type="ECO:0000313" key="6">
    <source>
        <dbReference type="EMBL" id="OLR89595.1"/>
    </source>
</evidence>
<dbReference type="InterPro" id="IPR036271">
    <property type="entry name" value="Tet_transcr_reg_TetR-rel_C_sf"/>
</dbReference>
<dbReference type="InterPro" id="IPR009057">
    <property type="entry name" value="Homeodomain-like_sf"/>
</dbReference>
<feature type="DNA-binding region" description="H-T-H motif" evidence="4">
    <location>
        <begin position="54"/>
        <end position="73"/>
    </location>
</feature>
<dbReference type="RefSeq" id="WP_075978778.1">
    <property type="nucleotide sequence ID" value="NZ_MKQR01000032.1"/>
</dbReference>
<feature type="domain" description="HTH tetR-type" evidence="5">
    <location>
        <begin position="31"/>
        <end position="91"/>
    </location>
</feature>
<evidence type="ECO:0000256" key="2">
    <source>
        <dbReference type="ARBA" id="ARBA00023125"/>
    </source>
</evidence>
<dbReference type="STRING" id="1193682.BJP25_05895"/>
<accession>A0A1Q9LC62</accession>
<dbReference type="GO" id="GO:0003700">
    <property type="term" value="F:DNA-binding transcription factor activity"/>
    <property type="evidence" value="ECO:0007669"/>
    <property type="project" value="TreeGrafter"/>
</dbReference>
<dbReference type="GO" id="GO:0000976">
    <property type="term" value="F:transcription cis-regulatory region binding"/>
    <property type="evidence" value="ECO:0007669"/>
    <property type="project" value="TreeGrafter"/>
</dbReference>
<dbReference type="PROSITE" id="PS50977">
    <property type="entry name" value="HTH_TETR_2"/>
    <property type="match status" value="1"/>
</dbReference>
<dbReference type="SUPFAM" id="SSF48498">
    <property type="entry name" value="Tetracyclin repressor-like, C-terminal domain"/>
    <property type="match status" value="1"/>
</dbReference>
<organism evidence="6 7">
    <name type="scientific">Actinokineospora bangkokensis</name>
    <dbReference type="NCBI Taxonomy" id="1193682"/>
    <lineage>
        <taxon>Bacteria</taxon>
        <taxon>Bacillati</taxon>
        <taxon>Actinomycetota</taxon>
        <taxon>Actinomycetes</taxon>
        <taxon>Pseudonocardiales</taxon>
        <taxon>Pseudonocardiaceae</taxon>
        <taxon>Actinokineospora</taxon>
    </lineage>
</organism>
<gene>
    <name evidence="6" type="ORF">BJP25_05895</name>
</gene>
<dbReference type="InterPro" id="IPR050109">
    <property type="entry name" value="HTH-type_TetR-like_transc_reg"/>
</dbReference>
<sequence length="258" mass="27676">MAGVDSGGDPARSLALLWGDRRRSRQRGRSDLNVDKIVLTAIDLADAEGLGVLSMRQVAQSLGVGVMSLYTYVPGKAELIDVMLDTVYGETAKPHDLDGGWRARLELVARENWALRLRHPWMLQIPSGRPSLGPNALAKYEFELRAVEGIGLSDVEMDSVVALVSDHAEGAARRAVDALRAERGTGMTDEQWWRVHGPLLSSVVDMGRYPTAAKVGAAAGAAHGTAYPAEHAFDFGLARLLDGIEALVEQRAAGSDPA</sequence>
<evidence type="ECO:0000259" key="5">
    <source>
        <dbReference type="PROSITE" id="PS50977"/>
    </source>
</evidence>
<dbReference type="Gene3D" id="1.10.10.60">
    <property type="entry name" value="Homeodomain-like"/>
    <property type="match status" value="1"/>
</dbReference>
<dbReference type="Proteomes" id="UP000186040">
    <property type="component" value="Unassembled WGS sequence"/>
</dbReference>
<name>A0A1Q9LC62_9PSEU</name>
<proteinExistence type="predicted"/>
<dbReference type="EMBL" id="MKQR01000032">
    <property type="protein sequence ID" value="OLR89595.1"/>
    <property type="molecule type" value="Genomic_DNA"/>
</dbReference>
<dbReference type="GO" id="GO:0045892">
    <property type="term" value="P:negative regulation of DNA-templated transcription"/>
    <property type="evidence" value="ECO:0007669"/>
    <property type="project" value="InterPro"/>
</dbReference>
<comment type="caution">
    <text evidence="6">The sequence shown here is derived from an EMBL/GenBank/DDBJ whole genome shotgun (WGS) entry which is preliminary data.</text>
</comment>
<keyword evidence="7" id="KW-1185">Reference proteome</keyword>
<keyword evidence="3" id="KW-0804">Transcription</keyword>
<evidence type="ECO:0000256" key="4">
    <source>
        <dbReference type="PROSITE-ProRule" id="PRU00335"/>
    </source>
</evidence>
<dbReference type="PANTHER" id="PTHR30055">
    <property type="entry name" value="HTH-TYPE TRANSCRIPTIONAL REGULATOR RUTR"/>
    <property type="match status" value="1"/>
</dbReference>
<dbReference type="PANTHER" id="PTHR30055:SF151">
    <property type="entry name" value="TRANSCRIPTIONAL REGULATORY PROTEIN"/>
    <property type="match status" value="1"/>
</dbReference>
<dbReference type="InterPro" id="IPR001647">
    <property type="entry name" value="HTH_TetR"/>
</dbReference>
<evidence type="ECO:0000256" key="1">
    <source>
        <dbReference type="ARBA" id="ARBA00023015"/>
    </source>
</evidence>
<dbReference type="OrthoDB" id="2570341at2"/>
<dbReference type="InterPro" id="IPR004111">
    <property type="entry name" value="Repressor_TetR_C"/>
</dbReference>
<dbReference type="Pfam" id="PF02909">
    <property type="entry name" value="TetR_C_1"/>
    <property type="match status" value="1"/>
</dbReference>